<dbReference type="VEuPathDB" id="FungiDB:ACJ73_05038"/>
<feature type="compositionally biased region" description="Low complexity" evidence="2">
    <location>
        <begin position="476"/>
        <end position="497"/>
    </location>
</feature>
<feature type="region of interest" description="Disordered" evidence="2">
    <location>
        <begin position="1"/>
        <end position="42"/>
    </location>
</feature>
<comment type="caution">
    <text evidence="3">The sequence shown here is derived from an EMBL/GenBank/DDBJ whole genome shotgun (WGS) entry which is preliminary data.</text>
</comment>
<feature type="coiled-coil region" evidence="1">
    <location>
        <begin position="183"/>
        <end position="255"/>
    </location>
</feature>
<feature type="compositionally biased region" description="Basic and acidic residues" evidence="2">
    <location>
        <begin position="297"/>
        <end position="309"/>
    </location>
</feature>
<evidence type="ECO:0000313" key="3">
    <source>
        <dbReference type="EMBL" id="OJD23602.1"/>
    </source>
</evidence>
<organism evidence="3 4">
    <name type="scientific">Blastomyces percursus</name>
    <dbReference type="NCBI Taxonomy" id="1658174"/>
    <lineage>
        <taxon>Eukaryota</taxon>
        <taxon>Fungi</taxon>
        <taxon>Dikarya</taxon>
        <taxon>Ascomycota</taxon>
        <taxon>Pezizomycotina</taxon>
        <taxon>Eurotiomycetes</taxon>
        <taxon>Eurotiomycetidae</taxon>
        <taxon>Onygenales</taxon>
        <taxon>Ajellomycetaceae</taxon>
        <taxon>Blastomyces</taxon>
    </lineage>
</organism>
<proteinExistence type="predicted"/>
<dbReference type="OrthoDB" id="4188663at2759"/>
<sequence>MPPRQAKTKMPTPTPTPTPAPRQGRDRSSSNTKKLERAPPTKTFPITNIWETKHTTDYWMDGIPSLHPDEQPLWGGFIDTVDITADHTPPFYRQLTTEQFEVLRGILEDSSSKIFPSESFGKWWPRHFTLNGKARDVKTSPITAEMALSRPEDKLTMRTFMYRGRPMSTLPASMLPTSTETGSISAIQQVKELEDRKREIEQLKVVIAAKDAEIGKWETMSNDAAKEVKNLKDTQAELEERNRALEARVDELEKEMQTPKFTSLTPENSEHLRQALRHLRAIMPALDPSSESTTAKRPSEGPSRKEPGKTKRLKPSTAEPSNSALDILRNRSRIPSNDGADATESVSLAPNTDIVMAEPQASASTQAPPAVMTTTTTETPAKAKLITTELLATTEGENKEILDLVAQHVLRHTRGFTLWSKDDYYDLLRSGVTFIEFCWKLRAQGVAHDKALLREDVEALLQARAEKYRALKERQSPSPEAGASLPSSSPLSSLEGLTDMDSQPSEDDEPIDSDLLISKLRFPISQRLQRQLKYAVLLELRVIDRQHPRPGQQTPTTVPEDKLQEAERLFLAILLEGLDEKVSELLAVAKRTWREGCNFYDPQPEGPKNKKGEVVLGVGVPDPFAIAEAGLTDVELRKIKRIIIDDLMAQNPTAERSYYNGFVGSLRQYESLYSLFNKITEYGNTFESEPTRDKIINYLRPILVRELYSSHLPPPLLMVLRMNEWSEKLTEDFWIEIYYHLDLYNGCNEPGGVSFTQQPDLDIVPATSFTFNQLVKHWDKQDWAFDERELFEAINEWAAQRMF</sequence>
<name>A0A1J9Q690_9EURO</name>
<gene>
    <name evidence="3" type="ORF">ACJ73_05038</name>
</gene>
<evidence type="ECO:0000256" key="1">
    <source>
        <dbReference type="SAM" id="Coils"/>
    </source>
</evidence>
<reference evidence="3 4" key="1">
    <citation type="submission" date="2015-08" db="EMBL/GenBank/DDBJ databases">
        <title>Emmonsia species relationships and genome sequence.</title>
        <authorList>
            <person name="Cuomo C.A."/>
            <person name="Schwartz I.S."/>
            <person name="Kenyon C."/>
            <person name="De Hoog G.S."/>
            <person name="Govender N.P."/>
            <person name="Botha A."/>
            <person name="Moreno L."/>
            <person name="De Vries M."/>
            <person name="Munoz J.F."/>
            <person name="Stielow J.B."/>
        </authorList>
    </citation>
    <scope>NUCLEOTIDE SEQUENCE [LARGE SCALE GENOMIC DNA]</scope>
    <source>
        <strain evidence="3 4">EI222</strain>
    </source>
</reference>
<keyword evidence="1" id="KW-0175">Coiled coil</keyword>
<dbReference type="Proteomes" id="UP000242791">
    <property type="component" value="Unassembled WGS sequence"/>
</dbReference>
<feature type="compositionally biased region" description="Basic and acidic residues" evidence="2">
    <location>
        <begin position="23"/>
        <end position="39"/>
    </location>
</feature>
<evidence type="ECO:0000256" key="2">
    <source>
        <dbReference type="SAM" id="MobiDB-lite"/>
    </source>
</evidence>
<protein>
    <submittedName>
        <fullName evidence="3">Uncharacterized protein</fullName>
    </submittedName>
</protein>
<dbReference type="EMBL" id="LGTZ01000752">
    <property type="protein sequence ID" value="OJD23602.1"/>
    <property type="molecule type" value="Genomic_DNA"/>
</dbReference>
<feature type="region of interest" description="Disordered" evidence="2">
    <location>
        <begin position="471"/>
        <end position="510"/>
    </location>
</feature>
<keyword evidence="4" id="KW-1185">Reference proteome</keyword>
<dbReference type="AlphaFoldDB" id="A0A1J9Q690"/>
<evidence type="ECO:0000313" key="4">
    <source>
        <dbReference type="Proteomes" id="UP000242791"/>
    </source>
</evidence>
<feature type="region of interest" description="Disordered" evidence="2">
    <location>
        <begin position="284"/>
        <end position="346"/>
    </location>
</feature>
<accession>A0A1J9Q690</accession>